<evidence type="ECO:0000256" key="9">
    <source>
        <dbReference type="SAM" id="MobiDB-lite"/>
    </source>
</evidence>
<dbReference type="InterPro" id="IPR008271">
    <property type="entry name" value="Ser/Thr_kinase_AS"/>
</dbReference>
<dbReference type="Pfam" id="PF00069">
    <property type="entry name" value="Pkinase"/>
    <property type="match status" value="1"/>
</dbReference>
<keyword evidence="3" id="KW-0808">Transferase</keyword>
<comment type="catalytic activity">
    <reaction evidence="7">
        <text>L-threonyl-[protein] + ATP = O-phospho-L-threonyl-[protein] + ADP + H(+)</text>
        <dbReference type="Rhea" id="RHEA:46608"/>
        <dbReference type="Rhea" id="RHEA-COMP:11060"/>
        <dbReference type="Rhea" id="RHEA-COMP:11605"/>
        <dbReference type="ChEBI" id="CHEBI:15378"/>
        <dbReference type="ChEBI" id="CHEBI:30013"/>
        <dbReference type="ChEBI" id="CHEBI:30616"/>
        <dbReference type="ChEBI" id="CHEBI:61977"/>
        <dbReference type="ChEBI" id="CHEBI:456216"/>
        <dbReference type="EC" id="2.7.11.1"/>
    </reaction>
</comment>
<evidence type="ECO:0000256" key="5">
    <source>
        <dbReference type="ARBA" id="ARBA00022777"/>
    </source>
</evidence>
<feature type="compositionally biased region" description="Acidic residues" evidence="9">
    <location>
        <begin position="82"/>
        <end position="95"/>
    </location>
</feature>
<dbReference type="EMBL" id="KY385637">
    <property type="protein sequence ID" value="AQS79220.1"/>
    <property type="molecule type" value="Genomic_DNA"/>
</dbReference>
<dbReference type="PANTHER" id="PTHR43671:SF98">
    <property type="entry name" value="SERINE_THREONINE-PROTEIN KINASE NEK11"/>
    <property type="match status" value="1"/>
</dbReference>
<dbReference type="KEGG" id="vg:32707837"/>
<name>A0A1S6JLS5_HSVA1</name>
<accession>A0A1S6JLS5</accession>
<evidence type="ECO:0000256" key="7">
    <source>
        <dbReference type="ARBA" id="ARBA00047899"/>
    </source>
</evidence>
<dbReference type="SMART" id="SM00220">
    <property type="entry name" value="S_TKc"/>
    <property type="match status" value="1"/>
</dbReference>
<organism evidence="11 12">
    <name type="scientific">Herpesvirus ateles type 1 (strain Lennette)</name>
    <dbReference type="NCBI Taxonomy" id="35243"/>
    <lineage>
        <taxon>Viruses</taxon>
        <taxon>Duplodnaviria</taxon>
        <taxon>Heunggongvirae</taxon>
        <taxon>Peploviricota</taxon>
        <taxon>Herviviricetes</taxon>
        <taxon>Herpesvirales</taxon>
        <taxon>Orthoherpesviridae</taxon>
        <taxon>Alphaherpesvirinae</taxon>
        <taxon>Simplexvirus</taxon>
        <taxon>Simplexvirus atelinealpha1</taxon>
    </lineage>
</organism>
<evidence type="ECO:0000313" key="11">
    <source>
        <dbReference type="EMBL" id="AQS79220.1"/>
    </source>
</evidence>
<feature type="region of interest" description="Disordered" evidence="9">
    <location>
        <begin position="1"/>
        <end position="45"/>
    </location>
</feature>
<comment type="catalytic activity">
    <reaction evidence="8">
        <text>L-seryl-[protein] + ATP = O-phospho-L-seryl-[protein] + ADP + H(+)</text>
        <dbReference type="Rhea" id="RHEA:17989"/>
        <dbReference type="Rhea" id="RHEA-COMP:9863"/>
        <dbReference type="Rhea" id="RHEA-COMP:11604"/>
        <dbReference type="ChEBI" id="CHEBI:15378"/>
        <dbReference type="ChEBI" id="CHEBI:29999"/>
        <dbReference type="ChEBI" id="CHEBI:30616"/>
        <dbReference type="ChEBI" id="CHEBI:83421"/>
        <dbReference type="ChEBI" id="CHEBI:456216"/>
        <dbReference type="EC" id="2.7.11.1"/>
    </reaction>
</comment>
<dbReference type="SUPFAM" id="SSF56112">
    <property type="entry name" value="Protein kinase-like (PK-like)"/>
    <property type="match status" value="1"/>
</dbReference>
<protein>
    <recommendedName>
        <fullName evidence="1">non-specific serine/threonine protein kinase</fullName>
        <ecNumber evidence="1">2.7.11.1</ecNumber>
    </recommendedName>
</protein>
<dbReference type="OrthoDB" id="6268at10239"/>
<dbReference type="InterPro" id="IPR050660">
    <property type="entry name" value="NEK_Ser/Thr_kinase"/>
</dbReference>
<keyword evidence="2 11" id="KW-0723">Serine/threonine-protein kinase</keyword>
<dbReference type="Proteomes" id="UP000243553">
    <property type="component" value="Segment"/>
</dbReference>
<dbReference type="GeneID" id="32707837"/>
<gene>
    <name evidence="11" type="primary">US3</name>
</gene>
<dbReference type="RefSeq" id="YP_009361942.1">
    <property type="nucleotide sequence ID" value="NC_034446.1"/>
</dbReference>
<evidence type="ECO:0000256" key="6">
    <source>
        <dbReference type="ARBA" id="ARBA00022840"/>
    </source>
</evidence>
<feature type="domain" description="Protein kinase" evidence="10">
    <location>
        <begin position="128"/>
        <end position="417"/>
    </location>
</feature>
<proteinExistence type="predicted"/>
<dbReference type="PROSITE" id="PS00108">
    <property type="entry name" value="PROTEIN_KINASE_ST"/>
    <property type="match status" value="1"/>
</dbReference>
<evidence type="ECO:0000259" key="10">
    <source>
        <dbReference type="PROSITE" id="PS50011"/>
    </source>
</evidence>
<dbReference type="PANTHER" id="PTHR43671">
    <property type="entry name" value="SERINE/THREONINE-PROTEIN KINASE NEK"/>
    <property type="match status" value="1"/>
</dbReference>
<evidence type="ECO:0000256" key="2">
    <source>
        <dbReference type="ARBA" id="ARBA00022527"/>
    </source>
</evidence>
<keyword evidence="12" id="KW-1185">Reference proteome</keyword>
<reference evidence="11 12" key="1">
    <citation type="journal article" date="2017" name="Arch. Virol.">
        <title>Sequence of the ateline alphaherpesvirus 1 (HVA1) genome.</title>
        <authorList>
            <person name="Eberle R."/>
            <person name="Black D.H."/>
        </authorList>
    </citation>
    <scope>NUCLEOTIDE SEQUENCE [LARGE SCALE GENOMIC DNA]</scope>
    <source>
        <strain evidence="11">Lennette</strain>
    </source>
</reference>
<feature type="compositionally biased region" description="Low complexity" evidence="9">
    <location>
        <begin position="31"/>
        <end position="40"/>
    </location>
</feature>
<evidence type="ECO:0000313" key="12">
    <source>
        <dbReference type="Proteomes" id="UP000243553"/>
    </source>
</evidence>
<sequence length="434" mass="46998">MAAARQLFDCSRGSATEGGPDAPLRPPVPPARARWGAPARTSDGWDDAVYCNLRYSESPGTPPGTPPRLPRTASEILDVFSDEDEDESPGGDGGDDGARAPGASGSRAGRGGRPTPAALADLVASLGFRVRETLTPGSEGRVFVGTHPDYTQTVVVKAGWYPSTALEGAFLRELDHPNIPALLDAHTANGITCLVLPHFRTDLYGFLYGRRHPPALRTIVSFARQLLDALRYVHLRNIIHRDVKTENIFVDEHHTLYLGDFGAACRTWHPHHQARRYGLVGTVDINAPEMLAGDAYTSSVDIWGAGLVVFDVAVADASLFSSCGDGADRGPSPERQIARIIRQAQVHPDEFPADPEARLNQRYRAQASRLSRAAYTRPAWTRQYSIHADVEYLICRMLTFDGARRPSAEELLRLPLFGGGGPVLGHEDGAGTAD</sequence>
<dbReference type="EC" id="2.7.11.1" evidence="1"/>
<organismHost>
    <name type="scientific">Ateles</name>
    <dbReference type="NCBI Taxonomy" id="9506"/>
</organismHost>
<feature type="region of interest" description="Disordered" evidence="9">
    <location>
        <begin position="82"/>
        <end position="116"/>
    </location>
</feature>
<dbReference type="PROSITE" id="PS50011">
    <property type="entry name" value="PROTEIN_KINASE_DOM"/>
    <property type="match status" value="1"/>
</dbReference>
<evidence type="ECO:0000256" key="8">
    <source>
        <dbReference type="ARBA" id="ARBA00048679"/>
    </source>
</evidence>
<keyword evidence="4" id="KW-0547">Nucleotide-binding</keyword>
<evidence type="ECO:0000256" key="4">
    <source>
        <dbReference type="ARBA" id="ARBA00022741"/>
    </source>
</evidence>
<evidence type="ECO:0000256" key="3">
    <source>
        <dbReference type="ARBA" id="ARBA00022679"/>
    </source>
</evidence>
<keyword evidence="6" id="KW-0067">ATP-binding</keyword>
<dbReference type="GO" id="GO:0004674">
    <property type="term" value="F:protein serine/threonine kinase activity"/>
    <property type="evidence" value="ECO:0007669"/>
    <property type="project" value="UniProtKB-KW"/>
</dbReference>
<dbReference type="Gene3D" id="1.10.510.10">
    <property type="entry name" value="Transferase(Phosphotransferase) domain 1"/>
    <property type="match status" value="1"/>
</dbReference>
<dbReference type="InterPro" id="IPR011009">
    <property type="entry name" value="Kinase-like_dom_sf"/>
</dbReference>
<keyword evidence="5 11" id="KW-0418">Kinase</keyword>
<evidence type="ECO:0000256" key="1">
    <source>
        <dbReference type="ARBA" id="ARBA00012513"/>
    </source>
</evidence>
<dbReference type="CDD" id="cd00180">
    <property type="entry name" value="PKc"/>
    <property type="match status" value="1"/>
</dbReference>
<dbReference type="InterPro" id="IPR000719">
    <property type="entry name" value="Prot_kinase_dom"/>
</dbReference>
<dbReference type="GO" id="GO:0005524">
    <property type="term" value="F:ATP binding"/>
    <property type="evidence" value="ECO:0007669"/>
    <property type="project" value="UniProtKB-KW"/>
</dbReference>